<keyword evidence="1" id="KW-0812">Transmembrane</keyword>
<feature type="transmembrane region" description="Helical" evidence="1">
    <location>
        <begin position="6"/>
        <end position="27"/>
    </location>
</feature>
<accession>A0A653IHM5</accession>
<keyword evidence="1" id="KW-0472">Membrane</keyword>
<keyword evidence="3" id="KW-1185">Reference proteome</keyword>
<sequence>MYKKVLSIILIMILIGGTYYGVISLLFKEGTSVSSFPIPRFATEQTGANGQHYATQLASETDGPGLLYAARLKHDGWKKVNQEGAKILYRKGETFVSLTTFDEEVYVKPVRIVEFERLED</sequence>
<name>A0A653IHM5_9BACL</name>
<gene>
    <name evidence="2" type="ORF">EXIGUO9Y_80004</name>
</gene>
<dbReference type="AlphaFoldDB" id="A0A653IHM5"/>
<organism evidence="2 3">
    <name type="scientific">Exiguobacterium oxidotolerans</name>
    <dbReference type="NCBI Taxonomy" id="223958"/>
    <lineage>
        <taxon>Bacteria</taxon>
        <taxon>Bacillati</taxon>
        <taxon>Bacillota</taxon>
        <taxon>Bacilli</taxon>
        <taxon>Bacillales</taxon>
        <taxon>Bacillales Family XII. Incertae Sedis</taxon>
        <taxon>Exiguobacterium</taxon>
    </lineage>
</organism>
<evidence type="ECO:0000256" key="1">
    <source>
        <dbReference type="SAM" id="Phobius"/>
    </source>
</evidence>
<evidence type="ECO:0000313" key="3">
    <source>
        <dbReference type="Proteomes" id="UP000439752"/>
    </source>
</evidence>
<keyword evidence="1" id="KW-1133">Transmembrane helix</keyword>
<evidence type="ECO:0000313" key="2">
    <source>
        <dbReference type="EMBL" id="VWX38675.1"/>
    </source>
</evidence>
<proteinExistence type="predicted"/>
<protein>
    <submittedName>
        <fullName evidence="2">Uncharacterized protein</fullName>
    </submittedName>
</protein>
<dbReference type="Proteomes" id="UP000439752">
    <property type="component" value="Unassembled WGS sequence"/>
</dbReference>
<dbReference type="EMBL" id="CABWKQ010000058">
    <property type="protein sequence ID" value="VWX38675.1"/>
    <property type="molecule type" value="Genomic_DNA"/>
</dbReference>
<dbReference type="RefSeq" id="WP_159172535.1">
    <property type="nucleotide sequence ID" value="NZ_LR732308.1"/>
</dbReference>
<reference evidence="2 3" key="1">
    <citation type="submission" date="2019-10" db="EMBL/GenBank/DDBJ databases">
        <authorList>
            <person name="Karimi E."/>
        </authorList>
    </citation>
    <scope>NUCLEOTIDE SEQUENCE [LARGE SCALE GENOMIC DNA]</scope>
    <source>
        <strain evidence="2">Exiguobacterium sp. 9Y</strain>
    </source>
</reference>